<sequence length="322" mass="37490">MLTLLNTLVDKTHDVELNYVAHEQSQGRTQAANAGLLCATGEFSIFLDDDDYFDPSHISKLVQAHISVFQDNNILGAVHCRARAVHIDGQGEEQLLSLQGGPLAKDQLFYQNLMPILTVLFPTRVRELGTTFDDSIDLFEDWDFWLQFNRVGRFHFIDEVTCAYRIHLNQSGAQEQAKQEAAYETIYNKWLPSLTHKELTLLLAKTHQWHELRVAALQDQNTKELSRIGDLHSFALKTIADKDQDIAHLTRIYQRVEKECQEKEAALKSEKKKNLDYKHYQASLRKEEREIQRLRRPHPLYFLYRCGKSAIHFCRNIFKRHN</sequence>
<dbReference type="AlphaFoldDB" id="A0A0K6II43"/>
<dbReference type="SUPFAM" id="SSF53448">
    <property type="entry name" value="Nucleotide-diphospho-sugar transferases"/>
    <property type="match status" value="1"/>
</dbReference>
<proteinExistence type="predicted"/>
<evidence type="ECO:0000259" key="2">
    <source>
        <dbReference type="Pfam" id="PF00535"/>
    </source>
</evidence>
<protein>
    <submittedName>
        <fullName evidence="3">Glycosyl transferase family 2</fullName>
    </submittedName>
</protein>
<dbReference type="STRING" id="1137284.GCA_001418205_00605"/>
<accession>A0A0K6II43</accession>
<dbReference type="InterPro" id="IPR001173">
    <property type="entry name" value="Glyco_trans_2-like"/>
</dbReference>
<dbReference type="InterPro" id="IPR050834">
    <property type="entry name" value="Glycosyltransf_2"/>
</dbReference>
<name>A0A0K6II43_9GAMM</name>
<reference evidence="4" key="1">
    <citation type="submission" date="2015-08" db="EMBL/GenBank/DDBJ databases">
        <authorList>
            <person name="Varghese N."/>
        </authorList>
    </citation>
    <scope>NUCLEOTIDE SEQUENCE [LARGE SCALE GENOMIC DNA]</scope>
    <source>
        <strain evidence="4">JCM 18476</strain>
    </source>
</reference>
<dbReference type="PANTHER" id="PTHR43685:SF2">
    <property type="entry name" value="GLYCOSYLTRANSFERASE 2-LIKE DOMAIN-CONTAINING PROTEIN"/>
    <property type="match status" value="1"/>
</dbReference>
<dbReference type="GO" id="GO:0016740">
    <property type="term" value="F:transferase activity"/>
    <property type="evidence" value="ECO:0007669"/>
    <property type="project" value="UniProtKB-KW"/>
</dbReference>
<evidence type="ECO:0000256" key="1">
    <source>
        <dbReference type="SAM" id="Coils"/>
    </source>
</evidence>
<dbReference type="InterPro" id="IPR029044">
    <property type="entry name" value="Nucleotide-diphossugar_trans"/>
</dbReference>
<gene>
    <name evidence="3" type="ORF">Ga0061065_102100</name>
</gene>
<dbReference type="EMBL" id="CYHG01000002">
    <property type="protein sequence ID" value="CUB02763.1"/>
    <property type="molecule type" value="Genomic_DNA"/>
</dbReference>
<feature type="coiled-coil region" evidence="1">
    <location>
        <begin position="239"/>
        <end position="273"/>
    </location>
</feature>
<dbReference type="Proteomes" id="UP000182769">
    <property type="component" value="Unassembled WGS sequence"/>
</dbReference>
<organism evidence="3 4">
    <name type="scientific">Marinomonas fungiae</name>
    <dbReference type="NCBI Taxonomy" id="1137284"/>
    <lineage>
        <taxon>Bacteria</taxon>
        <taxon>Pseudomonadati</taxon>
        <taxon>Pseudomonadota</taxon>
        <taxon>Gammaproteobacteria</taxon>
        <taxon>Oceanospirillales</taxon>
        <taxon>Oceanospirillaceae</taxon>
        <taxon>Marinomonas</taxon>
    </lineage>
</organism>
<dbReference type="Pfam" id="PF00535">
    <property type="entry name" value="Glycos_transf_2"/>
    <property type="match status" value="1"/>
</dbReference>
<keyword evidence="1" id="KW-0175">Coiled coil</keyword>
<feature type="domain" description="Glycosyltransferase 2-like" evidence="2">
    <location>
        <begin position="14"/>
        <end position="65"/>
    </location>
</feature>
<evidence type="ECO:0000313" key="4">
    <source>
        <dbReference type="Proteomes" id="UP000182769"/>
    </source>
</evidence>
<keyword evidence="3" id="KW-0808">Transferase</keyword>
<dbReference type="PANTHER" id="PTHR43685">
    <property type="entry name" value="GLYCOSYLTRANSFERASE"/>
    <property type="match status" value="1"/>
</dbReference>
<keyword evidence="4" id="KW-1185">Reference proteome</keyword>
<dbReference type="Gene3D" id="3.90.550.10">
    <property type="entry name" value="Spore Coat Polysaccharide Biosynthesis Protein SpsA, Chain A"/>
    <property type="match status" value="1"/>
</dbReference>
<evidence type="ECO:0000313" key="3">
    <source>
        <dbReference type="EMBL" id="CUB02763.1"/>
    </source>
</evidence>